<dbReference type="STRING" id="1758178.GCA_001550095_01379"/>
<sequence length="466" mass="52269">MRASESCASNVFSMAIVVSRFVPVRARGKAPRSRVPRFYPAGGEREREKLPTFPREKPSGAGQIDVVLSLAVASHLPDPKGEHGMGAASARLQRLADRMIRSGMHRGVTLSMFDRDTGREVHVGAGNLDSRTPYFATGVTKLFVTAILLQLLEEQKIDFDMPVVHYLGNCAHCSELHVKDGVDRTGEVTIRHLMSHTSGFGDYFLYRMHARRLRHEIAEGIDGAWNFEEVIQRTRSHGAVAAPGASKRAIYTDTNYHLLGRVIEQIEGKSFAQVVQTRVAERLGLSSTYIYCDPADRHPMPPLSRRMQVHVPRTMTSFQADSGLVTTSRESLIFARGFFEGYLFDKRVLPRLYTWRPMFFPAEFGTGIMKVQAPWWLHLPYRMTFLPQRVLHKPPRLIGHFGFGGSTCFYAPDLGVYVAGTVNQLSDPVRGIVFAVRGVEEMAGDIRQTQLAALRAEPHDRRHPAE</sequence>
<evidence type="ECO:0000313" key="4">
    <source>
        <dbReference type="Proteomes" id="UP000217935"/>
    </source>
</evidence>
<dbReference type="Proteomes" id="UP000217935">
    <property type="component" value="Chromosome"/>
</dbReference>
<proteinExistence type="predicted"/>
<feature type="domain" description="Beta-lactamase-related" evidence="2">
    <location>
        <begin position="97"/>
        <end position="427"/>
    </location>
</feature>
<name>A0A291GC44_9RHOB</name>
<dbReference type="InterPro" id="IPR050789">
    <property type="entry name" value="Diverse_Enzym_Activities"/>
</dbReference>
<reference evidence="3 4" key="1">
    <citation type="submission" date="2017-06" db="EMBL/GenBank/DDBJ databases">
        <title>Celeribacter sp. TSPH2 complete genome sequence.</title>
        <authorList>
            <person name="Woo J.-H."/>
            <person name="Kim H.-S."/>
        </authorList>
    </citation>
    <scope>NUCLEOTIDE SEQUENCE [LARGE SCALE GENOMIC DNA]</scope>
    <source>
        <strain evidence="3 4">TSPH2</strain>
    </source>
</reference>
<dbReference type="EMBL" id="CP022196">
    <property type="protein sequence ID" value="ATG47566.1"/>
    <property type="molecule type" value="Genomic_DNA"/>
</dbReference>
<keyword evidence="4" id="KW-1185">Reference proteome</keyword>
<dbReference type="Gene3D" id="3.40.710.10">
    <property type="entry name" value="DD-peptidase/beta-lactamase superfamily"/>
    <property type="match status" value="1"/>
</dbReference>
<evidence type="ECO:0000256" key="1">
    <source>
        <dbReference type="SAM" id="MobiDB-lite"/>
    </source>
</evidence>
<dbReference type="SUPFAM" id="SSF56601">
    <property type="entry name" value="beta-lactamase/transpeptidase-like"/>
    <property type="match status" value="1"/>
</dbReference>
<evidence type="ECO:0000259" key="2">
    <source>
        <dbReference type="Pfam" id="PF00144"/>
    </source>
</evidence>
<accession>A0A291GC44</accession>
<evidence type="ECO:0000313" key="3">
    <source>
        <dbReference type="EMBL" id="ATG47566.1"/>
    </source>
</evidence>
<dbReference type="KEGG" id="ceh:CEW89_08255"/>
<dbReference type="AlphaFoldDB" id="A0A291GC44"/>
<dbReference type="Pfam" id="PF00144">
    <property type="entry name" value="Beta-lactamase"/>
    <property type="match status" value="1"/>
</dbReference>
<protein>
    <recommendedName>
        <fullName evidence="2">Beta-lactamase-related domain-containing protein</fullName>
    </recommendedName>
</protein>
<feature type="region of interest" description="Disordered" evidence="1">
    <location>
        <begin position="33"/>
        <end position="58"/>
    </location>
</feature>
<dbReference type="PANTHER" id="PTHR43283">
    <property type="entry name" value="BETA-LACTAMASE-RELATED"/>
    <property type="match status" value="1"/>
</dbReference>
<dbReference type="InterPro" id="IPR001466">
    <property type="entry name" value="Beta-lactam-related"/>
</dbReference>
<organism evidence="3 4">
    <name type="scientific">Celeribacter ethanolicus</name>
    <dbReference type="NCBI Taxonomy" id="1758178"/>
    <lineage>
        <taxon>Bacteria</taxon>
        <taxon>Pseudomonadati</taxon>
        <taxon>Pseudomonadota</taxon>
        <taxon>Alphaproteobacteria</taxon>
        <taxon>Rhodobacterales</taxon>
        <taxon>Roseobacteraceae</taxon>
        <taxon>Celeribacter</taxon>
    </lineage>
</organism>
<feature type="compositionally biased region" description="Basic and acidic residues" evidence="1">
    <location>
        <begin position="43"/>
        <end position="58"/>
    </location>
</feature>
<dbReference type="InterPro" id="IPR012338">
    <property type="entry name" value="Beta-lactam/transpept-like"/>
</dbReference>
<gene>
    <name evidence="3" type="ORF">CEW89_08255</name>
</gene>